<dbReference type="Pfam" id="PF13193">
    <property type="entry name" value="AMP-binding_C"/>
    <property type="match status" value="1"/>
</dbReference>
<dbReference type="Gene3D" id="3.40.50.12780">
    <property type="entry name" value="N-terminal domain of ligase-like"/>
    <property type="match status" value="1"/>
</dbReference>
<feature type="domain" description="AMP-binding enzyme C-terminal" evidence="4">
    <location>
        <begin position="463"/>
        <end position="539"/>
    </location>
</feature>
<dbReference type="InterPro" id="IPR000873">
    <property type="entry name" value="AMP-dep_synth/lig_dom"/>
</dbReference>
<dbReference type="PROSITE" id="PS00455">
    <property type="entry name" value="AMP_BINDING"/>
    <property type="match status" value="1"/>
</dbReference>
<dbReference type="Pfam" id="PF00501">
    <property type="entry name" value="AMP-binding"/>
    <property type="match status" value="1"/>
</dbReference>
<dbReference type="EMBL" id="JASNFN010000003">
    <property type="protein sequence ID" value="MDP5181912.1"/>
    <property type="molecule type" value="Genomic_DNA"/>
</dbReference>
<keyword evidence="6" id="KW-1185">Reference proteome</keyword>
<accession>A0ABT9I8L4</accession>
<dbReference type="InterPro" id="IPR025110">
    <property type="entry name" value="AMP-bd_C"/>
</dbReference>
<evidence type="ECO:0000256" key="2">
    <source>
        <dbReference type="ARBA" id="ARBA00022598"/>
    </source>
</evidence>
<feature type="domain" description="AMP-dependent synthetase/ligase" evidence="3">
    <location>
        <begin position="50"/>
        <end position="413"/>
    </location>
</feature>
<dbReference type="PANTHER" id="PTHR43201">
    <property type="entry name" value="ACYL-COA SYNTHETASE"/>
    <property type="match status" value="1"/>
</dbReference>
<evidence type="ECO:0000259" key="3">
    <source>
        <dbReference type="Pfam" id="PF00501"/>
    </source>
</evidence>
<evidence type="ECO:0000256" key="1">
    <source>
        <dbReference type="ARBA" id="ARBA00006432"/>
    </source>
</evidence>
<protein>
    <submittedName>
        <fullName evidence="5">Class I adenylate-forming enzyme family protein</fullName>
    </submittedName>
</protein>
<dbReference type="InterPro" id="IPR042099">
    <property type="entry name" value="ANL_N_sf"/>
</dbReference>
<dbReference type="Gene3D" id="3.30.300.30">
    <property type="match status" value="1"/>
</dbReference>
<dbReference type="RefSeq" id="WP_305998620.1">
    <property type="nucleotide sequence ID" value="NZ_JASNFN010000003.1"/>
</dbReference>
<organism evidence="5 6">
    <name type="scientific">Blastococcus carthaginiensis</name>
    <dbReference type="NCBI Taxonomy" id="3050034"/>
    <lineage>
        <taxon>Bacteria</taxon>
        <taxon>Bacillati</taxon>
        <taxon>Actinomycetota</taxon>
        <taxon>Actinomycetes</taxon>
        <taxon>Geodermatophilales</taxon>
        <taxon>Geodermatophilaceae</taxon>
        <taxon>Blastococcus</taxon>
    </lineage>
</organism>
<dbReference type="InterPro" id="IPR020845">
    <property type="entry name" value="AMP-binding_CS"/>
</dbReference>
<proteinExistence type="inferred from homology"/>
<dbReference type="PANTHER" id="PTHR43201:SF5">
    <property type="entry name" value="MEDIUM-CHAIN ACYL-COA LIGASE ACSF2, MITOCHONDRIAL"/>
    <property type="match status" value="1"/>
</dbReference>
<sequence length="548" mass="59204">MTGRYPPSRDEILARLTGPGSRFEIRTEDVLGEPMEVFANRERSLGQLLRASARFGDREYLVTEGSRLTFRDHLDAVAALAAALREEFGVRKGDRVAICAANNPEWILTFWAATALGAVAVGMNSLWAGPEIAYGLAHSEPVLLVADAPRRALAGQPAIPVLSIEDDVPALVTKYAGAPLPADIVVEDDPAVVLYTSGTTGRPKGATHSHRNVVAACWFHLLNDAVPAALGTPLVDRRFLLVTPLFHIAALHNLAVVRLAVGDTAVVHRGRFDVDRVLRLVERERVTNWGAVPTMAVRIVEHADREGGLGAYDLSSLRTFNLGSAPSSAGLKDRIREVLPVAGRSMGTTYGLTESSTAATLAGPAELLADPDSVGRPVPTVQVEIRDVAGEPVPEGTEGEVYLRGAQMMLGYWRNPEATAASTAPHRWFRTGDLGTFVDGRLRISSRRSDLILRGGENVYPVEVENQLATHPAVRECIVLGVPHGDLGEEVTAVVVVAAGSTVTGEELREYLLGRIARYKVPSRWRVTTEELPRNATGKVNRTQVRPR</sequence>
<comment type="similarity">
    <text evidence="1">Belongs to the ATP-dependent AMP-binding enzyme family.</text>
</comment>
<dbReference type="InterPro" id="IPR045851">
    <property type="entry name" value="AMP-bd_C_sf"/>
</dbReference>
<gene>
    <name evidence="5" type="ORF">QOZ88_04625</name>
</gene>
<evidence type="ECO:0000313" key="5">
    <source>
        <dbReference type="EMBL" id="MDP5181912.1"/>
    </source>
</evidence>
<dbReference type="Proteomes" id="UP001233673">
    <property type="component" value="Unassembled WGS sequence"/>
</dbReference>
<comment type="caution">
    <text evidence="5">The sequence shown here is derived from an EMBL/GenBank/DDBJ whole genome shotgun (WGS) entry which is preliminary data.</text>
</comment>
<evidence type="ECO:0000313" key="6">
    <source>
        <dbReference type="Proteomes" id="UP001233673"/>
    </source>
</evidence>
<name>A0ABT9I8L4_9ACTN</name>
<reference evidence="6" key="1">
    <citation type="submission" date="2023-05" db="EMBL/GenBank/DDBJ databases">
        <title>Draft genome of Pseudofrankia sp. BMG5.37.</title>
        <authorList>
            <person name="Gtari M."/>
            <person name="Ghodhbane F."/>
            <person name="Sbissi I."/>
        </authorList>
    </citation>
    <scope>NUCLEOTIDE SEQUENCE [LARGE SCALE GENOMIC DNA]</scope>
    <source>
        <strain evidence="6">BMG 814</strain>
    </source>
</reference>
<dbReference type="SUPFAM" id="SSF56801">
    <property type="entry name" value="Acetyl-CoA synthetase-like"/>
    <property type="match status" value="1"/>
</dbReference>
<evidence type="ECO:0000259" key="4">
    <source>
        <dbReference type="Pfam" id="PF13193"/>
    </source>
</evidence>
<keyword evidence="2" id="KW-0436">Ligase</keyword>